<accession>A0A382YAR8</accession>
<sequence length="89" mass="10297">MIAAVEQVVCTTCTIRIRQGEGSIHEVTSQYRHLDRIITATWFDELSQQLIHLFKYQRKKQVGLFLGKTIGKMIGKEEWTAHIMILVPI</sequence>
<name>A0A382YAR8_9ZZZZ</name>
<dbReference type="EMBL" id="UINC01174311">
    <property type="protein sequence ID" value="SVD80363.1"/>
    <property type="molecule type" value="Genomic_DNA"/>
</dbReference>
<dbReference type="AlphaFoldDB" id="A0A382YAR8"/>
<organism evidence="1">
    <name type="scientific">marine metagenome</name>
    <dbReference type="NCBI Taxonomy" id="408172"/>
    <lineage>
        <taxon>unclassified sequences</taxon>
        <taxon>metagenomes</taxon>
        <taxon>ecological metagenomes</taxon>
    </lineage>
</organism>
<proteinExistence type="predicted"/>
<reference evidence="1" key="1">
    <citation type="submission" date="2018-05" db="EMBL/GenBank/DDBJ databases">
        <authorList>
            <person name="Lanie J.A."/>
            <person name="Ng W.-L."/>
            <person name="Kazmierczak K.M."/>
            <person name="Andrzejewski T.M."/>
            <person name="Davidsen T.M."/>
            <person name="Wayne K.J."/>
            <person name="Tettelin H."/>
            <person name="Glass J.I."/>
            <person name="Rusch D."/>
            <person name="Podicherti R."/>
            <person name="Tsui H.-C.T."/>
            <person name="Winkler M.E."/>
        </authorList>
    </citation>
    <scope>NUCLEOTIDE SEQUENCE</scope>
</reference>
<protein>
    <submittedName>
        <fullName evidence="1">Uncharacterized protein</fullName>
    </submittedName>
</protein>
<gene>
    <name evidence="1" type="ORF">METZ01_LOCUS433217</name>
</gene>
<evidence type="ECO:0000313" key="1">
    <source>
        <dbReference type="EMBL" id="SVD80363.1"/>
    </source>
</evidence>